<evidence type="ECO:0000259" key="4">
    <source>
        <dbReference type="PROSITE" id="PS50048"/>
    </source>
</evidence>
<gene>
    <name evidence="5" type="ORF">DEBR0S5_11606G</name>
</gene>
<dbReference type="GO" id="GO:0005634">
    <property type="term" value="C:nucleus"/>
    <property type="evidence" value="ECO:0007669"/>
    <property type="project" value="UniProtKB-SubCell"/>
</dbReference>
<dbReference type="Gene3D" id="4.10.240.10">
    <property type="entry name" value="Zn(2)-C6 fungal-type DNA-binding domain"/>
    <property type="match status" value="1"/>
</dbReference>
<proteinExistence type="predicted"/>
<feature type="compositionally biased region" description="Low complexity" evidence="3">
    <location>
        <begin position="7"/>
        <end position="25"/>
    </location>
</feature>
<dbReference type="AlphaFoldDB" id="A0A7D9D2V0"/>
<dbReference type="Pfam" id="PF11951">
    <property type="entry name" value="Fungal_trans_2"/>
    <property type="match status" value="1"/>
</dbReference>
<dbReference type="Proteomes" id="UP000478008">
    <property type="component" value="Unassembled WGS sequence"/>
</dbReference>
<dbReference type="SUPFAM" id="SSF57701">
    <property type="entry name" value="Zn2/Cys6 DNA-binding domain"/>
    <property type="match status" value="1"/>
</dbReference>
<dbReference type="InterPro" id="IPR001138">
    <property type="entry name" value="Zn2Cys6_DnaBD"/>
</dbReference>
<feature type="region of interest" description="Disordered" evidence="3">
    <location>
        <begin position="1"/>
        <end position="48"/>
    </location>
</feature>
<dbReference type="InterPro" id="IPR036864">
    <property type="entry name" value="Zn2-C6_fun-type_DNA-bd_sf"/>
</dbReference>
<dbReference type="EMBL" id="CABFWN010000005">
    <property type="protein sequence ID" value="VUG19772.1"/>
    <property type="molecule type" value="Genomic_DNA"/>
</dbReference>
<protein>
    <submittedName>
        <fullName evidence="5">DEBR0S5_11606g1_1</fullName>
    </submittedName>
</protein>
<keyword evidence="6" id="KW-1185">Reference proteome</keyword>
<accession>A0A7D9D2V0</accession>
<feature type="domain" description="Zn(2)-C6 fungal-type" evidence="4">
    <location>
        <begin position="56"/>
        <end position="86"/>
    </location>
</feature>
<evidence type="ECO:0000256" key="1">
    <source>
        <dbReference type="ARBA" id="ARBA00004123"/>
    </source>
</evidence>
<feature type="compositionally biased region" description="Basic residues" evidence="3">
    <location>
        <begin position="36"/>
        <end position="48"/>
    </location>
</feature>
<evidence type="ECO:0000313" key="6">
    <source>
        <dbReference type="Proteomes" id="UP000478008"/>
    </source>
</evidence>
<organism evidence="5 6">
    <name type="scientific">Dekkera bruxellensis</name>
    <name type="common">Brettanomyces custersii</name>
    <dbReference type="NCBI Taxonomy" id="5007"/>
    <lineage>
        <taxon>Eukaryota</taxon>
        <taxon>Fungi</taxon>
        <taxon>Dikarya</taxon>
        <taxon>Ascomycota</taxon>
        <taxon>Saccharomycotina</taxon>
        <taxon>Pichiomycetes</taxon>
        <taxon>Pichiales</taxon>
        <taxon>Pichiaceae</taxon>
        <taxon>Brettanomyces</taxon>
    </lineage>
</organism>
<dbReference type="PRINTS" id="PR00755">
    <property type="entry name" value="AFLATOXINBRP"/>
</dbReference>
<dbReference type="CDD" id="cd00067">
    <property type="entry name" value="GAL4"/>
    <property type="match status" value="1"/>
</dbReference>
<dbReference type="PANTHER" id="PTHR37534">
    <property type="entry name" value="TRANSCRIPTIONAL ACTIVATOR PROTEIN UGA3"/>
    <property type="match status" value="1"/>
</dbReference>
<dbReference type="PROSITE" id="PS50048">
    <property type="entry name" value="ZN2_CY6_FUNGAL_2"/>
    <property type="match status" value="1"/>
</dbReference>
<keyword evidence="2" id="KW-0539">Nucleus</keyword>
<dbReference type="SMART" id="SM00066">
    <property type="entry name" value="GAL4"/>
    <property type="match status" value="1"/>
</dbReference>
<feature type="compositionally biased region" description="Low complexity" evidence="3">
    <location>
        <begin position="177"/>
        <end position="197"/>
    </location>
</feature>
<evidence type="ECO:0000256" key="3">
    <source>
        <dbReference type="SAM" id="MobiDB-lite"/>
    </source>
</evidence>
<sequence>MPCVEMVNSISTNSSRSGTSSVNNSKPSSPLDKQNNRKISKSKGTKKKRIRTVAGSCNQCLRCRVKCTLEKPTCKRCRDKGLDCNYDKVSLKWGKVLNVNTTANGLSGKDGAGQHNSMFMFSGRNAKPLFTLIQSINDNEKKVVSVSDNNNTTKQKTNSPNPMAQKLMWHMKYGQQSSSNNSSSSSSIQSPSSGDSSTYVFQASPPPEGGNIAFHANVWPNQGTDLQYFGNILFAKLHAFGTPLDNRGYELIQKSEILQNLAATLVACHVHNEHPEFLTSDAIHRIKAKSIQMLVEQINRQTLQKSRISPRSLFSHSISTEVNTESLLNACILMSILDSVIDCTNLDIVPTHLFGARAIFKELLENEPGFVTTLNTRNPLTQRTFSIFTTMDLIYCFLTCECLTCIAEVDWIRLHGCDCWFGRLNAEDPFLKVLSGLAFFSNSACLIKTRSLPTNISKELAETCKMLLELSSCTSPSCWQLFVSCFADVGLLYYARVFQGKSIDDKMVQSLIHNFISKLRSGPSTILTPFNENEPTHNEYVLDHCLLFPLMVIGAHCLNPEHQIFIRAWISKAVRSLAFKNINNLFAFLDKIWTSFQGYEDNVNRSAAFGISWKAQFGWIAKKSIIF</sequence>
<dbReference type="GO" id="GO:0008270">
    <property type="term" value="F:zinc ion binding"/>
    <property type="evidence" value="ECO:0007669"/>
    <property type="project" value="InterPro"/>
</dbReference>
<feature type="region of interest" description="Disordered" evidence="3">
    <location>
        <begin position="174"/>
        <end position="204"/>
    </location>
</feature>
<dbReference type="PANTHER" id="PTHR37534:SF46">
    <property type="entry name" value="ZN(II)2CYS6 TRANSCRIPTION FACTOR (EUROFUNG)"/>
    <property type="match status" value="1"/>
</dbReference>
<evidence type="ECO:0000313" key="5">
    <source>
        <dbReference type="EMBL" id="VUG19772.1"/>
    </source>
</evidence>
<reference evidence="5 6" key="1">
    <citation type="submission" date="2019-07" db="EMBL/GenBank/DDBJ databases">
        <authorList>
            <person name="Friedrich A."/>
            <person name="Schacherer J."/>
        </authorList>
    </citation>
    <scope>NUCLEOTIDE SEQUENCE [LARGE SCALE GENOMIC DNA]</scope>
</reference>
<comment type="subcellular location">
    <subcellularLocation>
        <location evidence="1">Nucleus</location>
    </subcellularLocation>
</comment>
<dbReference type="GO" id="GO:0000981">
    <property type="term" value="F:DNA-binding transcription factor activity, RNA polymerase II-specific"/>
    <property type="evidence" value="ECO:0007669"/>
    <property type="project" value="InterPro"/>
</dbReference>
<dbReference type="Pfam" id="PF00172">
    <property type="entry name" value="Zn_clus"/>
    <property type="match status" value="1"/>
</dbReference>
<dbReference type="InterPro" id="IPR021858">
    <property type="entry name" value="Fun_TF"/>
</dbReference>
<name>A0A7D9D2V0_DEKBR</name>
<evidence type="ECO:0000256" key="2">
    <source>
        <dbReference type="ARBA" id="ARBA00023242"/>
    </source>
</evidence>